<proteinExistence type="predicted"/>
<feature type="compositionally biased region" description="Acidic residues" evidence="1">
    <location>
        <begin position="668"/>
        <end position="690"/>
    </location>
</feature>
<keyword evidence="3" id="KW-1185">Reference proteome</keyword>
<feature type="compositionally biased region" description="Low complexity" evidence="1">
    <location>
        <begin position="30"/>
        <end position="41"/>
    </location>
</feature>
<feature type="region of interest" description="Disordered" evidence="1">
    <location>
        <begin position="1"/>
        <end position="45"/>
    </location>
</feature>
<accession>A0A2G8S1N1</accession>
<dbReference type="Proteomes" id="UP000230002">
    <property type="component" value="Unassembled WGS sequence"/>
</dbReference>
<feature type="compositionally biased region" description="Pro residues" evidence="1">
    <location>
        <begin position="632"/>
        <end position="642"/>
    </location>
</feature>
<feature type="region of interest" description="Disordered" evidence="1">
    <location>
        <begin position="337"/>
        <end position="407"/>
    </location>
</feature>
<feature type="compositionally biased region" description="Pro residues" evidence="1">
    <location>
        <begin position="429"/>
        <end position="438"/>
    </location>
</feature>
<comment type="caution">
    <text evidence="2">The sequence shown here is derived from an EMBL/GenBank/DDBJ whole genome shotgun (WGS) entry which is preliminary data.</text>
</comment>
<sequence>MKRPRDMFDSPISSPPIPSKRRFLSQPMAPSSSPSTSRSTPYVLPRQPSCSPWALATPHDSPSNPFGLNRSLRALTLPRPSGFGKHIVLRLQLVSTADAPRTRGGPSRRHTEAPFRIVQLPLNFSFRLLHMLILFVFASDARLLMKRKRRVFSPPSPIGRKNKGKTRGKSGNKDKAEDDEEESNEEGHLFEVLNDISVCSMVGMRPGQIRPGTGKLYARLSSARERKLFNDPDDDDDEDDVFAGASANHTTPLAEAEKDVEEGWVWEAEDDFMLSNVWSDGLDLKKGIIYHHTPSTPVHITVNQTRVPGRKGTGNTPYVFVAQGGTDGAIRISNVASGPIPLSDDEKENNTAALRKKGKSKTRTAKGRGRGRDHMDDLPEEDLEEVSDLAEQETANDDQRERWNASDAFQRFLKREAKRERAMRRHPNPIAPPSPIPPSKSQRSARANNILVPPSSSPVPHGKLRSQTQSKPPYRYANASAASSAVSLAPSSPSTLPIIHPSDFDGDLSGWSDYLPEAGDEETEHQGPRYSIEIPLQTPFLAHPAARRRIDRVCLRLERQTSRGLSELSDSEDSEADVEDEEEGERGRRGERGARRGGSPSEDATARRAAVDSISNPNPLAPLVPVSAPTSALPPPPAPVLVPPVVAAEGPDVFVQGREDDSDHDEGGGDTEDDESAHEEGEQNSDDEGWEIGGVWGLGPVPLDWDSEEEV</sequence>
<evidence type="ECO:0000313" key="3">
    <source>
        <dbReference type="Proteomes" id="UP000230002"/>
    </source>
</evidence>
<protein>
    <submittedName>
        <fullName evidence="2">Uncharacterized protein</fullName>
    </submittedName>
</protein>
<feature type="compositionally biased region" description="Basic residues" evidence="1">
    <location>
        <begin position="354"/>
        <end position="369"/>
    </location>
</feature>
<dbReference type="EMBL" id="AYKW01000034">
    <property type="protein sequence ID" value="PIL27672.1"/>
    <property type="molecule type" value="Genomic_DNA"/>
</dbReference>
<evidence type="ECO:0000313" key="2">
    <source>
        <dbReference type="EMBL" id="PIL27672.1"/>
    </source>
</evidence>
<feature type="compositionally biased region" description="Acidic residues" evidence="1">
    <location>
        <begin position="569"/>
        <end position="584"/>
    </location>
</feature>
<feature type="compositionally biased region" description="Basic residues" evidence="1">
    <location>
        <begin position="160"/>
        <end position="170"/>
    </location>
</feature>
<feature type="compositionally biased region" description="Acidic residues" evidence="1">
    <location>
        <begin position="378"/>
        <end position="396"/>
    </location>
</feature>
<feature type="region of interest" description="Disordered" evidence="1">
    <location>
        <begin position="562"/>
        <end position="711"/>
    </location>
</feature>
<organism evidence="2 3">
    <name type="scientific">Ganoderma sinense ZZ0214-1</name>
    <dbReference type="NCBI Taxonomy" id="1077348"/>
    <lineage>
        <taxon>Eukaryota</taxon>
        <taxon>Fungi</taxon>
        <taxon>Dikarya</taxon>
        <taxon>Basidiomycota</taxon>
        <taxon>Agaricomycotina</taxon>
        <taxon>Agaricomycetes</taxon>
        <taxon>Polyporales</taxon>
        <taxon>Polyporaceae</taxon>
        <taxon>Ganoderma</taxon>
    </lineage>
</organism>
<gene>
    <name evidence="2" type="ORF">GSI_10824</name>
</gene>
<feature type="region of interest" description="Disordered" evidence="1">
    <location>
        <begin position="419"/>
        <end position="477"/>
    </location>
</feature>
<evidence type="ECO:0000256" key="1">
    <source>
        <dbReference type="SAM" id="MobiDB-lite"/>
    </source>
</evidence>
<feature type="region of interest" description="Disordered" evidence="1">
    <location>
        <begin position="152"/>
        <end position="187"/>
    </location>
</feature>
<dbReference type="OrthoDB" id="2940229at2759"/>
<feature type="compositionally biased region" description="Basic and acidic residues" evidence="1">
    <location>
        <begin position="585"/>
        <end position="594"/>
    </location>
</feature>
<name>A0A2G8S1N1_9APHY</name>
<dbReference type="AlphaFoldDB" id="A0A2G8S1N1"/>
<reference evidence="2 3" key="1">
    <citation type="journal article" date="2015" name="Sci. Rep.">
        <title>Chromosome-level genome map provides insights into diverse defense mechanisms in the medicinal fungus Ganoderma sinense.</title>
        <authorList>
            <person name="Zhu Y."/>
            <person name="Xu J."/>
            <person name="Sun C."/>
            <person name="Zhou S."/>
            <person name="Xu H."/>
            <person name="Nelson D.R."/>
            <person name="Qian J."/>
            <person name="Song J."/>
            <person name="Luo H."/>
            <person name="Xiang L."/>
            <person name="Li Y."/>
            <person name="Xu Z."/>
            <person name="Ji A."/>
            <person name="Wang L."/>
            <person name="Lu S."/>
            <person name="Hayward A."/>
            <person name="Sun W."/>
            <person name="Li X."/>
            <person name="Schwartz D.C."/>
            <person name="Wang Y."/>
            <person name="Chen S."/>
        </authorList>
    </citation>
    <scope>NUCLEOTIDE SEQUENCE [LARGE SCALE GENOMIC DNA]</scope>
    <source>
        <strain evidence="2 3">ZZ0214-1</strain>
    </source>
</reference>
<feature type="compositionally biased region" description="Basic and acidic residues" evidence="1">
    <location>
        <begin position="657"/>
        <end position="667"/>
    </location>
</feature>
<feature type="region of interest" description="Disordered" evidence="1">
    <location>
        <begin position="510"/>
        <end position="530"/>
    </location>
</feature>
<dbReference type="STRING" id="1077348.A0A2G8S1N1"/>